<name>A1RSG9_PYRIL</name>
<keyword evidence="3" id="KW-1185">Reference proteome</keyword>
<feature type="transmembrane region" description="Helical" evidence="1">
    <location>
        <begin position="20"/>
        <end position="42"/>
    </location>
</feature>
<reference evidence="2" key="1">
    <citation type="submission" date="2006-12" db="EMBL/GenBank/DDBJ databases">
        <title>Complete sequence of Pyrobaculum islandicum DSM 4184.</title>
        <authorList>
            <person name="Copeland A."/>
            <person name="Lucas S."/>
            <person name="Lapidus A."/>
            <person name="Barry K."/>
            <person name="Detter J.C."/>
            <person name="Glavina del Rio T."/>
            <person name="Dalin E."/>
            <person name="Tice H."/>
            <person name="Pitluck S."/>
            <person name="Meincke L."/>
            <person name="Brettin T."/>
            <person name="Bruce D."/>
            <person name="Han C."/>
            <person name="Tapia R."/>
            <person name="Gilna P."/>
            <person name="Schmutz J."/>
            <person name="Larimer F."/>
            <person name="Land M."/>
            <person name="Hauser L."/>
            <person name="Kyrpides N."/>
            <person name="Mikhailova N."/>
            <person name="Cozen A.E."/>
            <person name="Fitz-Gibbon S.T."/>
            <person name="House C.H."/>
            <person name="Saltikov C."/>
            <person name="Lowe T."/>
            <person name="Richardson P."/>
        </authorList>
    </citation>
    <scope>NUCLEOTIDE SEQUENCE [LARGE SCALE GENOMIC DNA]</scope>
    <source>
        <strain evidence="2">DSM 4184</strain>
    </source>
</reference>
<dbReference type="RefSeq" id="WP_011762477.1">
    <property type="nucleotide sequence ID" value="NC_008701.1"/>
</dbReference>
<accession>A1RSG9</accession>
<keyword evidence="1" id="KW-0812">Transmembrane</keyword>
<dbReference type="AlphaFoldDB" id="A1RSG9"/>
<gene>
    <name evidence="2" type="ordered locus">Pisl_0723</name>
</gene>
<organism evidence="2 3">
    <name type="scientific">Pyrobaculum islandicum (strain DSM 4184 / JCM 9189 / GEO3)</name>
    <dbReference type="NCBI Taxonomy" id="384616"/>
    <lineage>
        <taxon>Archaea</taxon>
        <taxon>Thermoproteota</taxon>
        <taxon>Thermoprotei</taxon>
        <taxon>Thermoproteales</taxon>
        <taxon>Thermoproteaceae</taxon>
        <taxon>Pyrobaculum</taxon>
    </lineage>
</organism>
<dbReference type="EMBL" id="CP000504">
    <property type="protein sequence ID" value="ABL87901.1"/>
    <property type="molecule type" value="Genomic_DNA"/>
</dbReference>
<feature type="transmembrane region" description="Helical" evidence="1">
    <location>
        <begin position="101"/>
        <end position="121"/>
    </location>
</feature>
<feature type="transmembrane region" description="Helical" evidence="1">
    <location>
        <begin position="133"/>
        <end position="157"/>
    </location>
</feature>
<dbReference type="eggNOG" id="arCOG05438">
    <property type="taxonomic scope" value="Archaea"/>
</dbReference>
<dbReference type="OrthoDB" id="29112at2157"/>
<keyword evidence="1" id="KW-0472">Membrane</keyword>
<proteinExistence type="predicted"/>
<feature type="transmembrane region" description="Helical" evidence="1">
    <location>
        <begin position="62"/>
        <end position="85"/>
    </location>
</feature>
<dbReference type="GeneID" id="4617255"/>
<dbReference type="Proteomes" id="UP000002595">
    <property type="component" value="Chromosome"/>
</dbReference>
<keyword evidence="1" id="KW-1133">Transmembrane helix</keyword>
<evidence type="ECO:0000313" key="2">
    <source>
        <dbReference type="EMBL" id="ABL87901.1"/>
    </source>
</evidence>
<evidence type="ECO:0008006" key="4">
    <source>
        <dbReference type="Google" id="ProtNLM"/>
    </source>
</evidence>
<dbReference type="KEGG" id="pis:Pisl_0723"/>
<protein>
    <recommendedName>
        <fullName evidence="4">Multipass membrane protein</fullName>
    </recommendedName>
</protein>
<sequence length="165" mass="18215">MSRAVLYKRSEELKRRFSLYGMLTALFHLVTLLVGAVVYASSNLPVYLSTTAATTSRYGISIFFQSMLTLLSFIMLAVSALLVFLSRATTVRGEFSSSSKLLFSSTVTTGVALIFAVTSLLPPASEIINGMYYVYIAMIIICIALLFYAITLLKGVVNYYAPRRK</sequence>
<evidence type="ECO:0000313" key="3">
    <source>
        <dbReference type="Proteomes" id="UP000002595"/>
    </source>
</evidence>
<evidence type="ECO:0000256" key="1">
    <source>
        <dbReference type="SAM" id="Phobius"/>
    </source>
</evidence>
<dbReference type="HOGENOM" id="CLU_1607221_0_0_2"/>